<feature type="domain" description="Cation efflux protein cytoplasmic" evidence="11">
    <location>
        <begin position="347"/>
        <end position="425"/>
    </location>
</feature>
<reference evidence="12" key="1">
    <citation type="submission" date="2020-11" db="EMBL/GenBank/DDBJ databases">
        <authorList>
            <person name="Tran Van P."/>
        </authorList>
    </citation>
    <scope>NUCLEOTIDE SEQUENCE</scope>
</reference>
<dbReference type="GO" id="GO:0005385">
    <property type="term" value="F:zinc ion transmembrane transporter activity"/>
    <property type="evidence" value="ECO:0007669"/>
    <property type="project" value="TreeGrafter"/>
</dbReference>
<dbReference type="OrthoDB" id="9944568at2759"/>
<feature type="transmembrane region" description="Helical" evidence="9">
    <location>
        <begin position="199"/>
        <end position="221"/>
    </location>
</feature>
<dbReference type="NCBIfam" id="TIGR01297">
    <property type="entry name" value="CDF"/>
    <property type="match status" value="1"/>
</dbReference>
<dbReference type="PANTHER" id="PTHR11562">
    <property type="entry name" value="CATION EFFLUX PROTEIN/ ZINC TRANSPORTER"/>
    <property type="match status" value="1"/>
</dbReference>
<keyword evidence="3" id="KW-0813">Transport</keyword>
<feature type="transmembrane region" description="Helical" evidence="9">
    <location>
        <begin position="233"/>
        <end position="254"/>
    </location>
</feature>
<feature type="transmembrane region" description="Helical" evidence="9">
    <location>
        <begin position="161"/>
        <end position="178"/>
    </location>
</feature>
<feature type="transmembrane region" description="Helical" evidence="9">
    <location>
        <begin position="314"/>
        <end position="335"/>
    </location>
</feature>
<feature type="transmembrane region" description="Helical" evidence="9">
    <location>
        <begin position="285"/>
        <end position="308"/>
    </location>
</feature>
<dbReference type="Pfam" id="PF16916">
    <property type="entry name" value="ZT_dimer"/>
    <property type="match status" value="1"/>
</dbReference>
<dbReference type="Proteomes" id="UP000677054">
    <property type="component" value="Unassembled WGS sequence"/>
</dbReference>
<evidence type="ECO:0000259" key="10">
    <source>
        <dbReference type="Pfam" id="PF01545"/>
    </source>
</evidence>
<evidence type="ECO:0000256" key="5">
    <source>
        <dbReference type="ARBA" id="ARBA00022906"/>
    </source>
</evidence>
<evidence type="ECO:0000256" key="2">
    <source>
        <dbReference type="ARBA" id="ARBA00008873"/>
    </source>
</evidence>
<proteinExistence type="inferred from homology"/>
<keyword evidence="4 9" id="KW-0812">Transmembrane</keyword>
<comment type="similarity">
    <text evidence="2">Belongs to the cation diffusion facilitator (CDF) transporter (TC 2.A.4) family. SLC30A subfamily.</text>
</comment>
<evidence type="ECO:0000256" key="6">
    <source>
        <dbReference type="ARBA" id="ARBA00022989"/>
    </source>
</evidence>
<name>A0A7R8X7J6_9CRUS</name>
<evidence type="ECO:0000256" key="8">
    <source>
        <dbReference type="ARBA" id="ARBA00023136"/>
    </source>
</evidence>
<evidence type="ECO:0000256" key="3">
    <source>
        <dbReference type="ARBA" id="ARBA00022448"/>
    </source>
</evidence>
<dbReference type="InterPro" id="IPR027470">
    <property type="entry name" value="Cation_efflux_CTD"/>
</dbReference>
<evidence type="ECO:0008006" key="14">
    <source>
        <dbReference type="Google" id="ProtNLM"/>
    </source>
</evidence>
<dbReference type="InterPro" id="IPR050681">
    <property type="entry name" value="CDF/SLC30A"/>
</dbReference>
<dbReference type="InterPro" id="IPR002524">
    <property type="entry name" value="Cation_efflux"/>
</dbReference>
<evidence type="ECO:0000256" key="9">
    <source>
        <dbReference type="SAM" id="Phobius"/>
    </source>
</evidence>
<evidence type="ECO:0000256" key="1">
    <source>
        <dbReference type="ARBA" id="ARBA00004141"/>
    </source>
</evidence>
<dbReference type="AlphaFoldDB" id="A0A7R8X7J6"/>
<evidence type="ECO:0000256" key="4">
    <source>
        <dbReference type="ARBA" id="ARBA00022692"/>
    </source>
</evidence>
<dbReference type="Gene3D" id="1.20.1510.10">
    <property type="entry name" value="Cation efflux protein transmembrane domain"/>
    <property type="match status" value="1"/>
</dbReference>
<evidence type="ECO:0000313" key="12">
    <source>
        <dbReference type="EMBL" id="CAD7244359.1"/>
    </source>
</evidence>
<organism evidence="12">
    <name type="scientific">Darwinula stevensoni</name>
    <dbReference type="NCBI Taxonomy" id="69355"/>
    <lineage>
        <taxon>Eukaryota</taxon>
        <taxon>Metazoa</taxon>
        <taxon>Ecdysozoa</taxon>
        <taxon>Arthropoda</taxon>
        <taxon>Crustacea</taxon>
        <taxon>Oligostraca</taxon>
        <taxon>Ostracoda</taxon>
        <taxon>Podocopa</taxon>
        <taxon>Podocopida</taxon>
        <taxon>Darwinulocopina</taxon>
        <taxon>Darwinuloidea</taxon>
        <taxon>Darwinulidae</taxon>
        <taxon>Darwinula</taxon>
    </lineage>
</organism>
<dbReference type="InterPro" id="IPR027469">
    <property type="entry name" value="Cation_efflux_TMD_sf"/>
</dbReference>
<dbReference type="FunFam" id="1.20.1510.10:FF:000027">
    <property type="entry name" value="Zinc transporter ttm-1"/>
    <property type="match status" value="1"/>
</dbReference>
<accession>A0A7R8X7J6</accession>
<feature type="domain" description="Cation efflux protein transmembrane" evidence="10">
    <location>
        <begin position="128"/>
        <end position="343"/>
    </location>
</feature>
<feature type="transmembrane region" description="Helical" evidence="9">
    <location>
        <begin position="128"/>
        <end position="149"/>
    </location>
</feature>
<keyword evidence="13" id="KW-1185">Reference proteome</keyword>
<protein>
    <recommendedName>
        <fullName evidence="14">Zinc transporter 2</fullName>
    </recommendedName>
</protein>
<keyword evidence="7" id="KW-0406">Ion transport</keyword>
<keyword evidence="5" id="KW-0862">Zinc</keyword>
<dbReference type="GO" id="GO:0005886">
    <property type="term" value="C:plasma membrane"/>
    <property type="evidence" value="ECO:0007669"/>
    <property type="project" value="TreeGrafter"/>
</dbReference>
<dbReference type="PANTHER" id="PTHR11562:SF84">
    <property type="entry name" value="LD05335P"/>
    <property type="match status" value="1"/>
</dbReference>
<sequence>MRIWSRFSRQDREEDGDRALKDICDLAMETEDVDFSPRLALVNAEVLEREDDPPTWCLQCRSRSAISIVGLDRSQSSCPHMSLIADEGNQEVTFVDGELGDGVHEASFSHCHTIHHPRAINHRVQTQLLIACFLCLLFMVGEAVGGYLANSLAVMTDAAHMLSDFASFLISLFAFWLGKQRPTRRMSFGYHRAEILGALVSILMIWAVTGVLVYMAVIRVIRQDFEVDTDVMLIVSATAVAMNVILGLVLHGMCHLPGISHGHSHDHWHGHPHHKSSRNINVRAALIHVLGDLLQSVGVLIAAFIIHYKPEYKLADPICTFVFSVLVLMTTTSVLRDVMLVLMEATPRSLDFSSIEKDLSDVQGVRLVHNLRVWSLTLDKNAIAVHLAIGKSIDDTSNATGVLQEATQVVRRKHLVHSCTIQVEPFHSEMATCADCEVPK</sequence>
<keyword evidence="6 9" id="KW-1133">Transmembrane helix</keyword>
<dbReference type="Pfam" id="PF01545">
    <property type="entry name" value="Cation_efflux"/>
    <property type="match status" value="1"/>
</dbReference>
<evidence type="ECO:0000259" key="11">
    <source>
        <dbReference type="Pfam" id="PF16916"/>
    </source>
</evidence>
<dbReference type="SUPFAM" id="SSF161111">
    <property type="entry name" value="Cation efflux protein transmembrane domain-like"/>
    <property type="match status" value="1"/>
</dbReference>
<evidence type="ECO:0000313" key="13">
    <source>
        <dbReference type="Proteomes" id="UP000677054"/>
    </source>
</evidence>
<dbReference type="EMBL" id="CAJPEV010000619">
    <property type="protein sequence ID" value="CAG0886985.1"/>
    <property type="molecule type" value="Genomic_DNA"/>
</dbReference>
<dbReference type="GO" id="GO:0010043">
    <property type="term" value="P:response to zinc ion"/>
    <property type="evidence" value="ECO:0007669"/>
    <property type="project" value="TreeGrafter"/>
</dbReference>
<dbReference type="InterPro" id="IPR058533">
    <property type="entry name" value="Cation_efflux_TM"/>
</dbReference>
<dbReference type="EMBL" id="LR900136">
    <property type="protein sequence ID" value="CAD7244359.1"/>
    <property type="molecule type" value="Genomic_DNA"/>
</dbReference>
<comment type="subcellular location">
    <subcellularLocation>
        <location evidence="1">Membrane</location>
        <topology evidence="1">Multi-pass membrane protein</topology>
    </subcellularLocation>
</comment>
<gene>
    <name evidence="12" type="ORF">DSTB1V02_LOCUS4256</name>
</gene>
<keyword evidence="5" id="KW-0864">Zinc transport</keyword>
<keyword evidence="8 9" id="KW-0472">Membrane</keyword>
<evidence type="ECO:0000256" key="7">
    <source>
        <dbReference type="ARBA" id="ARBA00023065"/>
    </source>
</evidence>